<feature type="non-terminal residue" evidence="1">
    <location>
        <position position="42"/>
    </location>
</feature>
<accession>A0A358HXS1</accession>
<protein>
    <submittedName>
        <fullName evidence="1">Amino acid ABC transporter substrate-binding protein</fullName>
    </submittedName>
</protein>
<reference evidence="1 2" key="1">
    <citation type="journal article" date="2018" name="Nat. Biotechnol.">
        <title>A standardized bacterial taxonomy based on genome phylogeny substantially revises the tree of life.</title>
        <authorList>
            <person name="Parks D.H."/>
            <person name="Chuvochina M."/>
            <person name="Waite D.W."/>
            <person name="Rinke C."/>
            <person name="Skarshewski A."/>
            <person name="Chaumeil P.A."/>
            <person name="Hugenholtz P."/>
        </authorList>
    </citation>
    <scope>NUCLEOTIDE SEQUENCE [LARGE SCALE GENOMIC DNA]</scope>
    <source>
        <strain evidence="1">UBA8707</strain>
    </source>
</reference>
<dbReference type="Proteomes" id="UP000264753">
    <property type="component" value="Unassembled WGS sequence"/>
</dbReference>
<sequence>QRLLGVSPGMGEALGLDEAWAYNIIKQVGNYGESYEKNVTAK</sequence>
<evidence type="ECO:0000313" key="1">
    <source>
        <dbReference type="EMBL" id="HBU99973.1"/>
    </source>
</evidence>
<evidence type="ECO:0000313" key="2">
    <source>
        <dbReference type="Proteomes" id="UP000264753"/>
    </source>
</evidence>
<dbReference type="AlphaFoldDB" id="A0A358HXS1"/>
<comment type="caution">
    <text evidence="1">The sequence shown here is derived from an EMBL/GenBank/DDBJ whole genome shotgun (WGS) entry which is preliminary data.</text>
</comment>
<feature type="non-terminal residue" evidence="1">
    <location>
        <position position="1"/>
    </location>
</feature>
<name>A0A358HXS1_9PROT</name>
<dbReference type="EMBL" id="DOOG01000157">
    <property type="protein sequence ID" value="HBU99973.1"/>
    <property type="molecule type" value="Genomic_DNA"/>
</dbReference>
<organism evidence="1 2">
    <name type="scientific">Thalassospira lucentensis</name>
    <dbReference type="NCBI Taxonomy" id="168935"/>
    <lineage>
        <taxon>Bacteria</taxon>
        <taxon>Pseudomonadati</taxon>
        <taxon>Pseudomonadota</taxon>
        <taxon>Alphaproteobacteria</taxon>
        <taxon>Rhodospirillales</taxon>
        <taxon>Thalassospiraceae</taxon>
        <taxon>Thalassospira</taxon>
    </lineage>
</organism>
<gene>
    <name evidence="1" type="ORF">DEF21_19015</name>
</gene>
<proteinExistence type="predicted"/>